<dbReference type="InterPro" id="IPR036688">
    <property type="entry name" value="MoeA_C_domain_IV_sf"/>
</dbReference>
<dbReference type="Pfam" id="PF00994">
    <property type="entry name" value="MoCF_biosynth"/>
    <property type="match status" value="1"/>
</dbReference>
<comment type="similarity">
    <text evidence="3 6">Belongs to the MoeA family.</text>
</comment>
<dbReference type="SUPFAM" id="SSF63882">
    <property type="entry name" value="MoeA N-terminal region -like"/>
    <property type="match status" value="1"/>
</dbReference>
<evidence type="ECO:0000256" key="5">
    <source>
        <dbReference type="ARBA" id="ARBA00047317"/>
    </source>
</evidence>
<dbReference type="UniPathway" id="UPA00344"/>
<comment type="cofactor">
    <cofactor evidence="6">
        <name>Mg(2+)</name>
        <dbReference type="ChEBI" id="CHEBI:18420"/>
    </cofactor>
</comment>
<keyword evidence="6 8" id="KW-0808">Transferase</keyword>
<reference evidence="8 9" key="1">
    <citation type="submission" date="2019-04" db="EMBL/GenBank/DDBJ databases">
        <title>Shimia ponticola sp. nov., isolated from seawater.</title>
        <authorList>
            <person name="Kim Y.-O."/>
            <person name="Yoon J.-H."/>
        </authorList>
    </citation>
    <scope>NUCLEOTIDE SEQUENCE [LARGE SCALE GENOMIC DNA]</scope>
    <source>
        <strain evidence="8 9">MYP11</strain>
    </source>
</reference>
<evidence type="ECO:0000313" key="9">
    <source>
        <dbReference type="Proteomes" id="UP000306602"/>
    </source>
</evidence>
<keyword evidence="6" id="KW-0460">Magnesium</keyword>
<accession>A0A4S4N5K6</accession>
<dbReference type="PROSITE" id="PS01079">
    <property type="entry name" value="MOCF_BIOSYNTHESIS_2"/>
    <property type="match status" value="1"/>
</dbReference>
<sequence>MRRFDTVIVVDWSGGNDTGAAPRKDAIWVCAAQSGQAEDPVYLRNRQDAETWLSGRIAQERQKGHRVLVGFDFAFAYPSGFAEALLGSDDPVNPLDVWAHLADAIADMPERNNRFDLAGDINRGLGQGKGPFWGNALQRDIVGLPRTKQDYANPFPERRTCEARAKGSFTCWQLAGAGAVGSQTLMGLPVLHRLRERFGMDVTVWPFEPLGGPVAFVEIWPSLVLGSAPDGEIRDAWQVREMAIRISALSAEALRQITTIESPEARREGWIFGLGHEELLQQTPLVPPPLRNDCFALPAGVDWIPVDDAIAHLRAAVSVQATEITDAVLHEAVGRVLAEDVQARTANPPYPNTAVDGYGFAGAMPEGPHVLPLVQTRAAAGDAPTPVPAGHAVRILTGAVLPAGVETVVLQEDVTSDGNSVAFNGPIRQGANTRKAGEDVQAGETILTAGRVLTPADIALAAATGHPYLPVRRKLRVGVISTGSELREPGTQNMAPGLIHDANRPMLLTLLAEWGFEPVDLGTVEDDRERLRARFDEGASRTDAILTSGGASAGDEDHVSALLRAAGAMQMWRIAVKPGRPLALGMWDGVPVFGLPGNPVAALVCAFIFARPALGVMAGRSWQPPQAYDLPARFSKTKKPGRREYLRARVRDGGVEVFSSEGSGRISGLSWAEGLVELPDGAAEVRPGDPVRYLPFRS</sequence>
<dbReference type="Pfam" id="PF03454">
    <property type="entry name" value="MoeA_C"/>
    <property type="match status" value="1"/>
</dbReference>
<dbReference type="GO" id="GO:0046872">
    <property type="term" value="F:metal ion binding"/>
    <property type="evidence" value="ECO:0007669"/>
    <property type="project" value="UniProtKB-UniRule"/>
</dbReference>
<comment type="caution">
    <text evidence="8">The sequence shown here is derived from an EMBL/GenBank/DDBJ whole genome shotgun (WGS) entry which is preliminary data.</text>
</comment>
<evidence type="ECO:0000313" key="8">
    <source>
        <dbReference type="EMBL" id="THH34376.1"/>
    </source>
</evidence>
<dbReference type="AlphaFoldDB" id="A0A4S4N5K6"/>
<dbReference type="OrthoDB" id="9804758at2"/>
<dbReference type="InterPro" id="IPR036425">
    <property type="entry name" value="MoaB/Mog-like_dom_sf"/>
</dbReference>
<keyword evidence="9" id="KW-1185">Reference proteome</keyword>
<dbReference type="SMART" id="SM00852">
    <property type="entry name" value="MoCF_biosynth"/>
    <property type="match status" value="1"/>
</dbReference>
<comment type="pathway">
    <text evidence="2 6">Cofactor biosynthesis; molybdopterin biosynthesis.</text>
</comment>
<dbReference type="FunFam" id="3.40.980.10:FF:000001">
    <property type="entry name" value="Molybdopterin molybdenumtransferase"/>
    <property type="match status" value="1"/>
</dbReference>
<evidence type="ECO:0000256" key="4">
    <source>
        <dbReference type="ARBA" id="ARBA00023150"/>
    </source>
</evidence>
<dbReference type="Gene3D" id="3.40.980.10">
    <property type="entry name" value="MoaB/Mog-like domain"/>
    <property type="match status" value="1"/>
</dbReference>
<dbReference type="GO" id="GO:0006777">
    <property type="term" value="P:Mo-molybdopterin cofactor biosynthetic process"/>
    <property type="evidence" value="ECO:0007669"/>
    <property type="project" value="UniProtKB-UniRule"/>
</dbReference>
<dbReference type="Gene3D" id="2.40.340.10">
    <property type="entry name" value="MoeA, C-terminal, domain IV"/>
    <property type="match status" value="1"/>
</dbReference>
<comment type="function">
    <text evidence="1 6">Catalyzes the insertion of molybdate into adenylated molybdopterin with the concomitant release of AMP.</text>
</comment>
<dbReference type="InterPro" id="IPR036135">
    <property type="entry name" value="MoeA_linker/N_sf"/>
</dbReference>
<evidence type="ECO:0000256" key="1">
    <source>
        <dbReference type="ARBA" id="ARBA00002901"/>
    </source>
</evidence>
<dbReference type="Pfam" id="PF03453">
    <property type="entry name" value="MoeA_N"/>
    <property type="match status" value="1"/>
</dbReference>
<dbReference type="PANTHER" id="PTHR10192">
    <property type="entry name" value="MOLYBDOPTERIN BIOSYNTHESIS PROTEIN"/>
    <property type="match status" value="1"/>
</dbReference>
<feature type="domain" description="MoaB/Mog" evidence="7">
    <location>
        <begin position="478"/>
        <end position="616"/>
    </location>
</feature>
<dbReference type="CDD" id="cd00887">
    <property type="entry name" value="MoeA"/>
    <property type="match status" value="1"/>
</dbReference>
<evidence type="ECO:0000259" key="7">
    <source>
        <dbReference type="SMART" id="SM00852"/>
    </source>
</evidence>
<dbReference type="GO" id="GO:0061599">
    <property type="term" value="F:molybdopterin molybdotransferase activity"/>
    <property type="evidence" value="ECO:0007669"/>
    <property type="project" value="UniProtKB-UniRule"/>
</dbReference>
<dbReference type="InterPro" id="IPR038987">
    <property type="entry name" value="MoeA-like"/>
</dbReference>
<dbReference type="Gene3D" id="2.170.190.11">
    <property type="entry name" value="Molybdopterin biosynthesis moea protein, domain 3"/>
    <property type="match status" value="1"/>
</dbReference>
<dbReference type="NCBIfam" id="TIGR00177">
    <property type="entry name" value="molyb_syn"/>
    <property type="match status" value="1"/>
</dbReference>
<dbReference type="GO" id="GO:0005829">
    <property type="term" value="C:cytosol"/>
    <property type="evidence" value="ECO:0007669"/>
    <property type="project" value="TreeGrafter"/>
</dbReference>
<evidence type="ECO:0000256" key="3">
    <source>
        <dbReference type="ARBA" id="ARBA00010763"/>
    </source>
</evidence>
<evidence type="ECO:0000256" key="2">
    <source>
        <dbReference type="ARBA" id="ARBA00005046"/>
    </source>
</evidence>
<dbReference type="EC" id="2.10.1.1" evidence="6"/>
<protein>
    <recommendedName>
        <fullName evidence="6">Molybdopterin molybdenumtransferase</fullName>
        <ecNumber evidence="6">2.10.1.1</ecNumber>
    </recommendedName>
</protein>
<dbReference type="InterPro" id="IPR005111">
    <property type="entry name" value="MoeA_C_domain_IV"/>
</dbReference>
<keyword evidence="6" id="KW-0479">Metal-binding</keyword>
<dbReference type="SUPFAM" id="SSF63867">
    <property type="entry name" value="MoeA C-terminal domain-like"/>
    <property type="match status" value="1"/>
</dbReference>
<keyword evidence="6" id="KW-0500">Molybdenum</keyword>
<dbReference type="Proteomes" id="UP000306602">
    <property type="component" value="Unassembled WGS sequence"/>
</dbReference>
<dbReference type="RefSeq" id="WP_136464511.1">
    <property type="nucleotide sequence ID" value="NZ_SRKY01000006.1"/>
</dbReference>
<dbReference type="Gene3D" id="3.90.105.10">
    <property type="entry name" value="Molybdopterin biosynthesis moea protein, domain 2"/>
    <property type="match status" value="1"/>
</dbReference>
<evidence type="ECO:0000256" key="6">
    <source>
        <dbReference type="RuleBase" id="RU365090"/>
    </source>
</evidence>
<dbReference type="EMBL" id="SRKY01000006">
    <property type="protein sequence ID" value="THH34376.1"/>
    <property type="molecule type" value="Genomic_DNA"/>
</dbReference>
<name>A0A4S4N5K6_9RHOB</name>
<keyword evidence="4 6" id="KW-0501">Molybdenum cofactor biosynthesis</keyword>
<dbReference type="PANTHER" id="PTHR10192:SF5">
    <property type="entry name" value="GEPHYRIN"/>
    <property type="match status" value="1"/>
</dbReference>
<dbReference type="SUPFAM" id="SSF53218">
    <property type="entry name" value="Molybdenum cofactor biosynthesis proteins"/>
    <property type="match status" value="1"/>
</dbReference>
<dbReference type="InterPro" id="IPR001453">
    <property type="entry name" value="MoaB/Mog_dom"/>
</dbReference>
<comment type="catalytic activity">
    <reaction evidence="5">
        <text>adenylyl-molybdopterin + molybdate = Mo-molybdopterin + AMP + H(+)</text>
        <dbReference type="Rhea" id="RHEA:35047"/>
        <dbReference type="ChEBI" id="CHEBI:15378"/>
        <dbReference type="ChEBI" id="CHEBI:36264"/>
        <dbReference type="ChEBI" id="CHEBI:62727"/>
        <dbReference type="ChEBI" id="CHEBI:71302"/>
        <dbReference type="ChEBI" id="CHEBI:456215"/>
        <dbReference type="EC" id="2.10.1.1"/>
    </reaction>
</comment>
<organism evidence="8 9">
    <name type="scientific">Aliishimia ponticola</name>
    <dbReference type="NCBI Taxonomy" id="2499833"/>
    <lineage>
        <taxon>Bacteria</taxon>
        <taxon>Pseudomonadati</taxon>
        <taxon>Pseudomonadota</taxon>
        <taxon>Alphaproteobacteria</taxon>
        <taxon>Rhodobacterales</taxon>
        <taxon>Paracoccaceae</taxon>
        <taxon>Aliishimia</taxon>
    </lineage>
</organism>
<dbReference type="InterPro" id="IPR008284">
    <property type="entry name" value="MoCF_biosynth_CS"/>
</dbReference>
<dbReference type="NCBIfam" id="NF045515">
    <property type="entry name" value="Glp_gephyrin"/>
    <property type="match status" value="1"/>
</dbReference>
<gene>
    <name evidence="8" type="ORF">E4Z66_18215</name>
</gene>
<dbReference type="InterPro" id="IPR005110">
    <property type="entry name" value="MoeA_linker/N"/>
</dbReference>
<proteinExistence type="inferred from homology"/>